<name>A0A212L8C0_9HYPH</name>
<evidence type="ECO:0000256" key="10">
    <source>
        <dbReference type="ARBA" id="ARBA00023098"/>
    </source>
</evidence>
<evidence type="ECO:0000313" key="18">
    <source>
        <dbReference type="EMBL" id="SCM73824.1"/>
    </source>
</evidence>
<sequence>MPGLFPPFDPEPEAVERPKRLRRIPIRSVIPNLVTLLSLCAGLTSIRMAFEGRFDMAVYAILVAAVLDGLDGRLARYLRVTSKFGAELDSLSDFLSFGVAPPLLLFVWNFHDINSFGWVAVVLFAIAGALRLARFNTMLGEDKPAWQSNFFTGVPIPAGALAVLLPVYVDRVGIDVPQAAAPAVVAYVVLIAALMVSRVPTFSGKKYGGIQREWVVPILIGVVILAMLLVSYPFHVLSILTILYLAYIPFGWRAWNRLARQHGTKEDELTLDVGSSPFPDDESVS</sequence>
<evidence type="ECO:0000256" key="14">
    <source>
        <dbReference type="ARBA" id="ARBA00032361"/>
    </source>
</evidence>
<evidence type="ECO:0000256" key="16">
    <source>
        <dbReference type="SAM" id="Phobius"/>
    </source>
</evidence>
<evidence type="ECO:0000259" key="17">
    <source>
        <dbReference type="Pfam" id="PF08009"/>
    </source>
</evidence>
<dbReference type="GO" id="GO:0003882">
    <property type="term" value="F:CDP-diacylglycerol-serine O-phosphatidyltransferase activity"/>
    <property type="evidence" value="ECO:0007669"/>
    <property type="project" value="UniProtKB-EC"/>
</dbReference>
<dbReference type="Pfam" id="PF08009">
    <property type="entry name" value="CDP-OH_P_tran_2"/>
    <property type="match status" value="1"/>
</dbReference>
<evidence type="ECO:0000256" key="9">
    <source>
        <dbReference type="ARBA" id="ARBA00022989"/>
    </source>
</evidence>
<proteinExistence type="inferred from homology"/>
<feature type="transmembrane region" description="Helical" evidence="16">
    <location>
        <begin position="29"/>
        <end position="50"/>
    </location>
</feature>
<evidence type="ECO:0000256" key="8">
    <source>
        <dbReference type="ARBA" id="ARBA00022692"/>
    </source>
</evidence>
<feature type="domain" description="CDP-alcohol phosphatidyltransferase C-terminal" evidence="17">
    <location>
        <begin position="213"/>
        <end position="249"/>
    </location>
</feature>
<feature type="transmembrane region" description="Helical" evidence="16">
    <location>
        <begin position="236"/>
        <end position="255"/>
    </location>
</feature>
<evidence type="ECO:0000256" key="5">
    <source>
        <dbReference type="ARBA" id="ARBA00017171"/>
    </source>
</evidence>
<dbReference type="AlphaFoldDB" id="A0A212L8C0"/>
<dbReference type="RefSeq" id="WP_100078970.1">
    <property type="nucleotide sequence ID" value="NZ_LT608334.1"/>
</dbReference>
<dbReference type="InterPro" id="IPR000462">
    <property type="entry name" value="CDP-OH_P_trans"/>
</dbReference>
<dbReference type="EC" id="2.7.8.8" evidence="4"/>
<dbReference type="InterPro" id="IPR050324">
    <property type="entry name" value="CDP-alcohol_PTase-I"/>
</dbReference>
<evidence type="ECO:0000256" key="3">
    <source>
        <dbReference type="ARBA" id="ARBA00010441"/>
    </source>
</evidence>
<evidence type="ECO:0000256" key="2">
    <source>
        <dbReference type="ARBA" id="ARBA00004127"/>
    </source>
</evidence>
<evidence type="ECO:0000256" key="4">
    <source>
        <dbReference type="ARBA" id="ARBA00013174"/>
    </source>
</evidence>
<evidence type="ECO:0000256" key="6">
    <source>
        <dbReference type="ARBA" id="ARBA00022516"/>
    </source>
</evidence>
<organism evidence="18">
    <name type="scientific">uncultured Pleomorphomonas sp</name>
    <dbReference type="NCBI Taxonomy" id="442121"/>
    <lineage>
        <taxon>Bacteria</taxon>
        <taxon>Pseudomonadati</taxon>
        <taxon>Pseudomonadota</taxon>
        <taxon>Alphaproteobacteria</taxon>
        <taxon>Hyphomicrobiales</taxon>
        <taxon>Pleomorphomonadaceae</taxon>
        <taxon>Pleomorphomonas</taxon>
        <taxon>environmental samples</taxon>
    </lineage>
</organism>
<dbReference type="Gene3D" id="1.20.120.1760">
    <property type="match status" value="1"/>
</dbReference>
<gene>
    <name evidence="18" type="ORF">KL86PLE_120096</name>
</gene>
<dbReference type="PROSITE" id="PS00379">
    <property type="entry name" value="CDP_ALCOHOL_P_TRANSF"/>
    <property type="match status" value="1"/>
</dbReference>
<evidence type="ECO:0000256" key="11">
    <source>
        <dbReference type="ARBA" id="ARBA00023136"/>
    </source>
</evidence>
<dbReference type="InterPro" id="IPR043130">
    <property type="entry name" value="CDP-OH_PTrfase_TM_dom"/>
</dbReference>
<keyword evidence="10" id="KW-0443">Lipid metabolism</keyword>
<dbReference type="NCBIfam" id="TIGR00473">
    <property type="entry name" value="pssA"/>
    <property type="match status" value="1"/>
</dbReference>
<evidence type="ECO:0000256" key="13">
    <source>
        <dbReference type="ARBA" id="ARBA00023264"/>
    </source>
</evidence>
<feature type="transmembrane region" description="Helical" evidence="16">
    <location>
        <begin position="116"/>
        <end position="133"/>
    </location>
</feature>
<keyword evidence="9 16" id="KW-1133">Transmembrane helix</keyword>
<keyword evidence="6" id="KW-0444">Lipid biosynthesis</keyword>
<evidence type="ECO:0000256" key="1">
    <source>
        <dbReference type="ARBA" id="ARBA00000287"/>
    </source>
</evidence>
<feature type="transmembrane region" description="Helical" evidence="16">
    <location>
        <begin position="145"/>
        <end position="168"/>
    </location>
</feature>
<dbReference type="Pfam" id="PF01066">
    <property type="entry name" value="CDP-OH_P_transf"/>
    <property type="match status" value="1"/>
</dbReference>
<dbReference type="InterPro" id="IPR004533">
    <property type="entry name" value="CDP-diaglyc--ser_O-PTrfase"/>
</dbReference>
<dbReference type="InterPro" id="IPR048254">
    <property type="entry name" value="CDP_ALCOHOL_P_TRANSF_CS"/>
</dbReference>
<dbReference type="InterPro" id="IPR012616">
    <property type="entry name" value="CDP-OH_P_trans_C"/>
</dbReference>
<comment type="subcellular location">
    <subcellularLocation>
        <location evidence="2">Endomembrane system</location>
        <topology evidence="2">Multi-pass membrane protein</topology>
    </subcellularLocation>
</comment>
<evidence type="ECO:0000256" key="7">
    <source>
        <dbReference type="ARBA" id="ARBA00022679"/>
    </source>
</evidence>
<keyword evidence="13" id="KW-1208">Phospholipid metabolism</keyword>
<protein>
    <recommendedName>
        <fullName evidence="5">CDP-diacylglycerol--serine O-phosphatidyltransferase</fullName>
        <ecNumber evidence="4">2.7.8.8</ecNumber>
    </recommendedName>
    <alternativeName>
        <fullName evidence="14">Phosphatidylserine synthase</fullName>
    </alternativeName>
</protein>
<reference evidence="18" key="1">
    <citation type="submission" date="2016-08" db="EMBL/GenBank/DDBJ databases">
        <authorList>
            <person name="Seilhamer J.J."/>
        </authorList>
    </citation>
    <scope>NUCLEOTIDE SEQUENCE</scope>
    <source>
        <strain evidence="18">86</strain>
    </source>
</reference>
<dbReference type="GO" id="GO:0008654">
    <property type="term" value="P:phospholipid biosynthetic process"/>
    <property type="evidence" value="ECO:0007669"/>
    <property type="project" value="UniProtKB-KW"/>
</dbReference>
<evidence type="ECO:0000256" key="12">
    <source>
        <dbReference type="ARBA" id="ARBA00023209"/>
    </source>
</evidence>
<dbReference type="PANTHER" id="PTHR14269:SF61">
    <property type="entry name" value="CDP-DIACYLGLYCEROL--SERINE O-PHOSPHATIDYLTRANSFERASE"/>
    <property type="match status" value="1"/>
</dbReference>
<keyword evidence="8 16" id="KW-0812">Transmembrane</keyword>
<dbReference type="EMBL" id="FMJD01000004">
    <property type="protein sequence ID" value="SCM73824.1"/>
    <property type="molecule type" value="Genomic_DNA"/>
</dbReference>
<evidence type="ECO:0000256" key="15">
    <source>
        <dbReference type="RuleBase" id="RU003750"/>
    </source>
</evidence>
<keyword evidence="7 15" id="KW-0808">Transferase</keyword>
<keyword evidence="12" id="KW-0594">Phospholipid biosynthesis</keyword>
<comment type="similarity">
    <text evidence="3 15">Belongs to the CDP-alcohol phosphatidyltransferase class-I family.</text>
</comment>
<comment type="catalytic activity">
    <reaction evidence="1">
        <text>a CDP-1,2-diacyl-sn-glycerol + L-serine = a 1,2-diacyl-sn-glycero-3-phospho-L-serine + CMP + H(+)</text>
        <dbReference type="Rhea" id="RHEA:16913"/>
        <dbReference type="ChEBI" id="CHEBI:15378"/>
        <dbReference type="ChEBI" id="CHEBI:33384"/>
        <dbReference type="ChEBI" id="CHEBI:57262"/>
        <dbReference type="ChEBI" id="CHEBI:58332"/>
        <dbReference type="ChEBI" id="CHEBI:60377"/>
        <dbReference type="EC" id="2.7.8.8"/>
    </reaction>
</comment>
<accession>A0A212L8C0</accession>
<feature type="transmembrane region" description="Helical" evidence="16">
    <location>
        <begin position="180"/>
        <end position="202"/>
    </location>
</feature>
<dbReference type="PANTHER" id="PTHR14269">
    <property type="entry name" value="CDP-DIACYLGLYCEROL--GLYCEROL-3-PHOSPHATE 3-PHOSPHATIDYLTRANSFERASE-RELATED"/>
    <property type="match status" value="1"/>
</dbReference>
<keyword evidence="11 16" id="KW-0472">Membrane</keyword>
<dbReference type="GO" id="GO:0012505">
    <property type="term" value="C:endomembrane system"/>
    <property type="evidence" value="ECO:0007669"/>
    <property type="project" value="UniProtKB-SubCell"/>
</dbReference>
<dbReference type="GO" id="GO:0016020">
    <property type="term" value="C:membrane"/>
    <property type="evidence" value="ECO:0007669"/>
    <property type="project" value="InterPro"/>
</dbReference>
<feature type="transmembrane region" description="Helical" evidence="16">
    <location>
        <begin position="214"/>
        <end position="230"/>
    </location>
</feature>